<accession>A0A929MQ93</accession>
<keyword evidence="3" id="KW-0378">Hydrolase</keyword>
<keyword evidence="4" id="KW-0326">Glycosidase</keyword>
<protein>
    <submittedName>
        <fullName evidence="6">Alpha-mannosidase</fullName>
    </submittedName>
</protein>
<dbReference type="Pfam" id="PF09261">
    <property type="entry name" value="Alpha-mann_mid"/>
    <property type="match status" value="1"/>
</dbReference>
<dbReference type="InterPro" id="IPR028995">
    <property type="entry name" value="Glyco_hydro_57/38_cen_sf"/>
</dbReference>
<dbReference type="GO" id="GO:0004559">
    <property type="term" value="F:alpha-mannosidase activity"/>
    <property type="evidence" value="ECO:0007669"/>
    <property type="project" value="InterPro"/>
</dbReference>
<dbReference type="GO" id="GO:0009313">
    <property type="term" value="P:oligosaccharide catabolic process"/>
    <property type="evidence" value="ECO:0007669"/>
    <property type="project" value="TreeGrafter"/>
</dbReference>
<feature type="domain" description="Glycoside hydrolase family 38 central" evidence="5">
    <location>
        <begin position="301"/>
        <end position="374"/>
    </location>
</feature>
<organism evidence="6 7">
    <name type="scientific">Abiotrophia defectiva</name>
    <name type="common">Streptococcus defectivus</name>
    <dbReference type="NCBI Taxonomy" id="46125"/>
    <lineage>
        <taxon>Bacteria</taxon>
        <taxon>Bacillati</taxon>
        <taxon>Bacillota</taxon>
        <taxon>Bacilli</taxon>
        <taxon>Lactobacillales</taxon>
        <taxon>Aerococcaceae</taxon>
        <taxon>Abiotrophia</taxon>
    </lineage>
</organism>
<evidence type="ECO:0000256" key="4">
    <source>
        <dbReference type="ARBA" id="ARBA00023295"/>
    </source>
</evidence>
<dbReference type="InterPro" id="IPR015341">
    <property type="entry name" value="Glyco_hydro_38_cen"/>
</dbReference>
<comment type="similarity">
    <text evidence="1">Belongs to the glycosyl hydrolase 38 family.</text>
</comment>
<name>A0A929MQ93_ABIDE</name>
<gene>
    <name evidence="6" type="ORF">HXK00_01570</name>
</gene>
<dbReference type="Pfam" id="PF17677">
    <property type="entry name" value="Glyco_hydro38C2"/>
    <property type="match status" value="1"/>
</dbReference>
<dbReference type="InterPro" id="IPR041147">
    <property type="entry name" value="GH38_C"/>
</dbReference>
<evidence type="ECO:0000259" key="5">
    <source>
        <dbReference type="SMART" id="SM00872"/>
    </source>
</evidence>
<dbReference type="Gene3D" id="2.60.40.2210">
    <property type="match status" value="1"/>
</dbReference>
<dbReference type="InterPro" id="IPR027291">
    <property type="entry name" value="Glyco_hydro_38_N_sf"/>
</dbReference>
<dbReference type="Gene3D" id="1.20.1270.50">
    <property type="entry name" value="Glycoside hydrolase family 38, central domain"/>
    <property type="match status" value="1"/>
</dbReference>
<evidence type="ECO:0000313" key="6">
    <source>
        <dbReference type="EMBL" id="MBF0934315.1"/>
    </source>
</evidence>
<dbReference type="PANTHER" id="PTHR46017">
    <property type="entry name" value="ALPHA-MANNOSIDASE 2C1"/>
    <property type="match status" value="1"/>
</dbReference>
<evidence type="ECO:0000256" key="2">
    <source>
        <dbReference type="ARBA" id="ARBA00022723"/>
    </source>
</evidence>
<dbReference type="Pfam" id="PF18438">
    <property type="entry name" value="Glyco_hydro_38"/>
    <property type="match status" value="1"/>
</dbReference>
<dbReference type="GO" id="GO:0006013">
    <property type="term" value="P:mannose metabolic process"/>
    <property type="evidence" value="ECO:0007669"/>
    <property type="project" value="InterPro"/>
</dbReference>
<dbReference type="InterPro" id="IPR011013">
    <property type="entry name" value="Gal_mutarotase_sf_dom"/>
</dbReference>
<evidence type="ECO:0000256" key="1">
    <source>
        <dbReference type="ARBA" id="ARBA00009792"/>
    </source>
</evidence>
<dbReference type="GO" id="GO:0030246">
    <property type="term" value="F:carbohydrate binding"/>
    <property type="evidence" value="ECO:0007669"/>
    <property type="project" value="InterPro"/>
</dbReference>
<dbReference type="GO" id="GO:0046872">
    <property type="term" value="F:metal ion binding"/>
    <property type="evidence" value="ECO:0007669"/>
    <property type="project" value="UniProtKB-KW"/>
</dbReference>
<dbReference type="EMBL" id="JABZFV010000012">
    <property type="protein sequence ID" value="MBF0934315.1"/>
    <property type="molecule type" value="Genomic_DNA"/>
</dbReference>
<dbReference type="SUPFAM" id="SSF88688">
    <property type="entry name" value="Families 57/38 glycoside transferase middle domain"/>
    <property type="match status" value="1"/>
</dbReference>
<evidence type="ECO:0000256" key="3">
    <source>
        <dbReference type="ARBA" id="ARBA00022801"/>
    </source>
</evidence>
<dbReference type="InterPro" id="IPR011330">
    <property type="entry name" value="Glyco_hydro/deAcase_b/a-brl"/>
</dbReference>
<dbReference type="SUPFAM" id="SSF74650">
    <property type="entry name" value="Galactose mutarotase-like"/>
    <property type="match status" value="1"/>
</dbReference>
<dbReference type="Gene3D" id="2.70.98.30">
    <property type="entry name" value="Golgi alpha-mannosidase II, domain 4"/>
    <property type="match status" value="1"/>
</dbReference>
<dbReference type="Pfam" id="PF01074">
    <property type="entry name" value="Glyco_hydro_38N"/>
    <property type="match status" value="1"/>
</dbReference>
<dbReference type="Proteomes" id="UP000757900">
    <property type="component" value="Unassembled WGS sequence"/>
</dbReference>
<dbReference type="SMART" id="SM00872">
    <property type="entry name" value="Alpha-mann_mid"/>
    <property type="match status" value="1"/>
</dbReference>
<dbReference type="Gene3D" id="2.60.40.2220">
    <property type="match status" value="1"/>
</dbReference>
<proteinExistence type="inferred from homology"/>
<dbReference type="InterPro" id="IPR000602">
    <property type="entry name" value="Glyco_hydro_38_N"/>
</dbReference>
<dbReference type="AlphaFoldDB" id="A0A929MQ93"/>
<dbReference type="SUPFAM" id="SSF88713">
    <property type="entry name" value="Glycoside hydrolase/deacetylase"/>
    <property type="match status" value="1"/>
</dbReference>
<reference evidence="6" key="1">
    <citation type="submission" date="2020-04" db="EMBL/GenBank/DDBJ databases">
        <title>Deep metagenomics examines the oral microbiome during advanced dental caries in children, revealing novel taxa and co-occurrences with host molecules.</title>
        <authorList>
            <person name="Baker J.L."/>
            <person name="Morton J.T."/>
            <person name="Dinis M."/>
            <person name="Alvarez R."/>
            <person name="Tran N.C."/>
            <person name="Knight R."/>
            <person name="Edlund A."/>
        </authorList>
    </citation>
    <scope>NUCLEOTIDE SEQUENCE</scope>
    <source>
        <strain evidence="6">JCVI_23_bin.16</strain>
    </source>
</reference>
<comment type="caution">
    <text evidence="6">The sequence shown here is derived from an EMBL/GenBank/DDBJ whole genome shotgun (WGS) entry which is preliminary data.</text>
</comment>
<dbReference type="InterPro" id="IPR037094">
    <property type="entry name" value="Glyco_hydro_38_cen_sf"/>
</dbReference>
<dbReference type="PANTHER" id="PTHR46017:SF2">
    <property type="entry name" value="MANNOSYLGLYCERATE HYDROLASE"/>
    <property type="match status" value="1"/>
</dbReference>
<sequence>MSKKTVHIISHSHWDREWYLPFEEHHLRLVDLIDQVLDLFDTDPDYRYFHLDGQTITLDDYLQIRPHQEARLKAAVQSGKLRIGPFYILQDAFLISGEATVRNGLIGYQDLKRWGVKGEQLGYYPDTFGLTGQTPQITRGMGMSVAAFGRGVKPTGFDNQTFEEGSFKSAFSELTWKSPDGSDVLGILFANWYSNGNEIPAEPEQAKAFWDKKLADAERYAVSDQLLMLNGCDHQPAQADLSKAIALANQLYPDYEFIHSNFTLYQEALEASLASNQPQLSVVEGELRSQATDGWYTLANTASSRLYLKQYSARLSDYLEQVLEPLATLATRYGYVYPSDKIDFIWKTLLQNYPHDSICGCSIDEVHRGMVSRFEAVEAASQTLVRGILDFLAQQVKAPNRLADQPYVLQVWNPSNCLKEGRLVSKVVLDRAFFSQYPVKEAYKRMAELAIEDYQLVDGQGQVVPATIVDLGANFDYDLPDDRFRRAYFARELEVEWLATVPAMSLAEYYLVPKTEELELEGGAQDKEVIENDYLKVALAANGSVTITDKVTGQVYEDQGLLEETGDVGNEYIFRESLGQRLTQADALISTRVIHDGLADHLVLGYQLQVPISADYALLEAQKQVIDVVERQIGRADETVPVEIFVTYSLTPQSRGLAIRLEGHNEVLDHRVRLGFKLPERTDRHFVDSAYEWLWRSNHVAPEWRNPSNPQALHRNVAIGESQGLTVSVQGLPEYEVTVDDQATYLYLTCLRCTGELGDWGYFPTPEAQCLGDYEASAYLQFWQGQDQLSQSFATGASIFIPLLVKQASLGQDLADWQASPVKVNDLPRGIEVTAFKQAHDSQDWILRLVSHASETLDLAPYLPSHLQSVNLLEEDLEETSSLIAPYEIKTYRLKKG</sequence>
<keyword evidence="2" id="KW-0479">Metal-binding</keyword>
<dbReference type="CDD" id="cd10814">
    <property type="entry name" value="GH38N_AMII_SpGH38_like"/>
    <property type="match status" value="1"/>
</dbReference>
<evidence type="ECO:0000313" key="7">
    <source>
        <dbReference type="Proteomes" id="UP000757900"/>
    </source>
</evidence>
<dbReference type="InterPro" id="IPR041509">
    <property type="entry name" value="GH38_beta-1"/>
</dbReference>
<dbReference type="Gene3D" id="3.20.110.10">
    <property type="entry name" value="Glycoside hydrolase 38, N terminal domain"/>
    <property type="match status" value="1"/>
</dbReference>